<evidence type="ECO:0000256" key="3">
    <source>
        <dbReference type="SAM" id="SignalP"/>
    </source>
</evidence>
<sequence>MKTRLFKNFLFLLCFIFSTLCWSQYNGLGEFEEITNLAELTDGYYVIVDEDNNFAMNNVNSGSYFENTAVSPNSGSIINPDEAIVWKIETDGSGRTIYNEEIGVYVSYSGSGNSSSESSFVGSDAERWSFTYSNTVFSVENLGTAGRVLRYNTGSPRFACYSSSFGNNLLLYKLETTSNEPELFGVPASVSGLNYIENEGPSTPDSFEVTGQNLDNSNVTLTLPANSDFEISTQQSSGYSNSITLNNYDGSSTTIYARLIAGLAIGDYNATVIVSGGSASNISINLEGTVIEEFNLPYTNGLRDQTDWDEATGFGFEFNNTTFEAAAGGYIRFSPGGNIITPTIDFTNYTNLEVSFDLEDFGGSSGQEITISISDDGGVSYIDLNTFSVPGSYTTFTETIDLSSYNTSNGKIKFEMTGGGASTRFRDLSITIPNITYTYNGSWSPANPVGNATSNDNIEVISGSVEIDQNLKVNNITINTGATLEISANLTADGDITNNGDLIFKSTSIQNTGTLGPINTSSSIPNVTVERFIPAKRAFRFISSSVTTSSSINENWQENQHNTGTNFPSDNENSNDGFGTHITGSTTGANGFDATPSGSPSLFTFNNTTQTWAAVSNTDSNSLTAGEPYRLMIRGSRAINVTDNDATPTDTRLKTTGNLVTGTQIFSNLTDDVNEFNFVGNPYQSVVNMNSVLSASTNIDTNEYYVWDPNKGTRGGYVTVALPAGTNSDGSAANEYLEPNQAFFVAPTGGANPELVFEESHKVFDNLTSVFSEDEDLTLTVQLVALTNAEELLTDSFMVLFSENYSNSYNEKDASKIGNLDENIALVNGSKILSIERRNLPTANDSLAFYNNNYRFNNYNLKVEVPYFENQQAVLYDNYLKTETTLAEGLNTINFNVDSSIEESVKTNRFSIHFRNKTLSNPDFNQSKISLYPNPFKEGNLTIQTSLTNGENVEVGIYNMLGEQVFLQEEKVSGQHQKIQLQNLNLERGVYIVRIHSAEKLSSKKLIVE</sequence>
<keyword evidence="1 3" id="KW-0732">Signal</keyword>
<dbReference type="Pfam" id="PF18962">
    <property type="entry name" value="Por_Secre_tail"/>
    <property type="match status" value="1"/>
</dbReference>
<evidence type="ECO:0000313" key="6">
    <source>
        <dbReference type="Proteomes" id="UP001257659"/>
    </source>
</evidence>
<gene>
    <name evidence="5" type="ORF">GGR31_002601</name>
</gene>
<evidence type="ECO:0000256" key="2">
    <source>
        <dbReference type="SAM" id="MobiDB-lite"/>
    </source>
</evidence>
<dbReference type="EMBL" id="JAVDQA010000009">
    <property type="protein sequence ID" value="MDR6301926.1"/>
    <property type="molecule type" value="Genomic_DNA"/>
</dbReference>
<feature type="region of interest" description="Disordered" evidence="2">
    <location>
        <begin position="552"/>
        <end position="595"/>
    </location>
</feature>
<accession>A0ABU1K9E9</accession>
<dbReference type="Proteomes" id="UP001257659">
    <property type="component" value="Unassembled WGS sequence"/>
</dbReference>
<keyword evidence="6" id="KW-1185">Reference proteome</keyword>
<name>A0ABU1K9E9_9FLAO</name>
<feature type="domain" description="Secretion system C-terminal sorting" evidence="4">
    <location>
        <begin position="931"/>
        <end position="1008"/>
    </location>
</feature>
<organism evidence="5 6">
    <name type="scientific">Mesonia maritima</name>
    <dbReference type="NCBI Taxonomy" id="1793873"/>
    <lineage>
        <taxon>Bacteria</taxon>
        <taxon>Pseudomonadati</taxon>
        <taxon>Bacteroidota</taxon>
        <taxon>Flavobacteriia</taxon>
        <taxon>Flavobacteriales</taxon>
        <taxon>Flavobacteriaceae</taxon>
        <taxon>Mesonia</taxon>
    </lineage>
</organism>
<feature type="signal peptide" evidence="3">
    <location>
        <begin position="1"/>
        <end position="23"/>
    </location>
</feature>
<reference evidence="5 6" key="1">
    <citation type="submission" date="2023-07" db="EMBL/GenBank/DDBJ databases">
        <title>Genomic Encyclopedia of Type Strains, Phase IV (KMG-IV): sequencing the most valuable type-strain genomes for metagenomic binning, comparative biology and taxonomic classification.</title>
        <authorList>
            <person name="Goeker M."/>
        </authorList>
    </citation>
    <scope>NUCLEOTIDE SEQUENCE [LARGE SCALE GENOMIC DNA]</scope>
    <source>
        <strain evidence="5 6">DSM 102814</strain>
    </source>
</reference>
<feature type="compositionally biased region" description="Polar residues" evidence="2">
    <location>
        <begin position="552"/>
        <end position="589"/>
    </location>
</feature>
<evidence type="ECO:0000256" key="1">
    <source>
        <dbReference type="ARBA" id="ARBA00022729"/>
    </source>
</evidence>
<dbReference type="InterPro" id="IPR026444">
    <property type="entry name" value="Secre_tail"/>
</dbReference>
<evidence type="ECO:0000259" key="4">
    <source>
        <dbReference type="Pfam" id="PF18962"/>
    </source>
</evidence>
<protein>
    <recommendedName>
        <fullName evidence="4">Secretion system C-terminal sorting domain-containing protein</fullName>
    </recommendedName>
</protein>
<comment type="caution">
    <text evidence="5">The sequence shown here is derived from an EMBL/GenBank/DDBJ whole genome shotgun (WGS) entry which is preliminary data.</text>
</comment>
<proteinExistence type="predicted"/>
<evidence type="ECO:0000313" key="5">
    <source>
        <dbReference type="EMBL" id="MDR6301926.1"/>
    </source>
</evidence>
<dbReference type="NCBIfam" id="TIGR04183">
    <property type="entry name" value="Por_Secre_tail"/>
    <property type="match status" value="1"/>
</dbReference>
<feature type="chain" id="PRO_5046667127" description="Secretion system C-terminal sorting domain-containing protein" evidence="3">
    <location>
        <begin position="24"/>
        <end position="1009"/>
    </location>
</feature>
<dbReference type="RefSeq" id="WP_309729875.1">
    <property type="nucleotide sequence ID" value="NZ_JAVDQA010000009.1"/>
</dbReference>